<dbReference type="SUPFAM" id="SSF53335">
    <property type="entry name" value="S-adenosyl-L-methionine-dependent methyltransferases"/>
    <property type="match status" value="1"/>
</dbReference>
<dbReference type="InterPro" id="IPR006638">
    <property type="entry name" value="Elp3/MiaA/NifB-like_rSAM"/>
</dbReference>
<dbReference type="SMART" id="SM00729">
    <property type="entry name" value="Elp3"/>
    <property type="match status" value="1"/>
</dbReference>
<accession>A0A2M7G958</accession>
<evidence type="ECO:0000256" key="6">
    <source>
        <dbReference type="ARBA" id="ARBA00023004"/>
    </source>
</evidence>
<feature type="domain" description="Radical SAM core" evidence="9">
    <location>
        <begin position="180"/>
        <end position="409"/>
    </location>
</feature>
<dbReference type="Gene3D" id="3.80.30.20">
    <property type="entry name" value="tm_1862 like domain"/>
    <property type="match status" value="1"/>
</dbReference>
<evidence type="ECO:0000256" key="5">
    <source>
        <dbReference type="ARBA" id="ARBA00022723"/>
    </source>
</evidence>
<sequence length="648" mass="74753">MKLVFYYPCEFAHAHATIHGPMGLTYIAAHLQKELGVEDIKIEVDIDRVIAHKPDLVGVSSYTQTYPKALAGAWRVKKELGVPVILGGPHMNAMPELFPEKGPFDLGAYGEGEHTSVELVRRFLQDRWEPTQFKDIPGLVFYDETHQLVKTPRAADIEDLDSLCLPRRELLEAWFPNHGKIGQWRQGLYTSRDCPFRCRFCIHSVIQGMPRYHSVERVISELEQIIREYPQQKIVTIYDDIFVVSKKRLIELVEGIRAAGIHKRLGFVAMIKTSTFNAEIAFLLKDMNVKLISFGFETGSAEVLKYLKGRGARLSQHQEALDICRNLNLRTTGYFIMGSPIESSQDLAKTYWFIRHNILQLHTAGMFCLIPFPGTRFWEDYREVTGHTPDTLGWEVFDHKFMDWDEGYPFFINQHYTPEFLNSAYRQFAKLRPRLASAPHWEREEERVMGYKRALYQYLQPVLAANQSLLEVAPFANSYFEWSMFDTDQVKLFALNDPESLLPEVPGAALYFNHCLELKPDPLSFLREVLSQHPSQAPVYLSFYNALFLPLLQRLLSGETPEGFFEPPYWLNPAKLFSLAQMQNLLRAAGLEILEVYRNPQPVENQSEFSRLVPPLLEQMAHPDLAREFKIYSYFLILKRVGMSLSLA</sequence>
<dbReference type="SUPFAM" id="SSF102114">
    <property type="entry name" value="Radical SAM enzymes"/>
    <property type="match status" value="1"/>
</dbReference>
<evidence type="ECO:0000256" key="3">
    <source>
        <dbReference type="ARBA" id="ARBA00022679"/>
    </source>
</evidence>
<dbReference type="InterPro" id="IPR023404">
    <property type="entry name" value="rSAM_horseshoe"/>
</dbReference>
<dbReference type="PANTHER" id="PTHR43409">
    <property type="entry name" value="ANAEROBIC MAGNESIUM-PROTOPORPHYRIN IX MONOMETHYL ESTER CYCLASE-RELATED"/>
    <property type="match status" value="1"/>
</dbReference>
<gene>
    <name evidence="10" type="ORF">COW36_04905</name>
</gene>
<keyword evidence="6" id="KW-0408">Iron</keyword>
<dbReference type="SFLD" id="SFLDG01123">
    <property type="entry name" value="methyltransferase_(Class_B)"/>
    <property type="match status" value="1"/>
</dbReference>
<dbReference type="InterPro" id="IPR051198">
    <property type="entry name" value="BchE-like"/>
</dbReference>
<evidence type="ECO:0000259" key="8">
    <source>
        <dbReference type="PROSITE" id="PS51332"/>
    </source>
</evidence>
<dbReference type="InterPro" id="IPR006158">
    <property type="entry name" value="Cobalamin-bd"/>
</dbReference>
<keyword evidence="5" id="KW-0479">Metal-binding</keyword>
<keyword evidence="4" id="KW-0949">S-adenosyl-L-methionine</keyword>
<organism evidence="10 11">
    <name type="scientific">bacterium (Candidatus Blackallbacteria) CG17_big_fil_post_rev_8_21_14_2_50_48_46</name>
    <dbReference type="NCBI Taxonomy" id="2014261"/>
    <lineage>
        <taxon>Bacteria</taxon>
        <taxon>Candidatus Blackallbacteria</taxon>
    </lineage>
</organism>
<dbReference type="CDD" id="cd02068">
    <property type="entry name" value="radical_SAM_B12_BD"/>
    <property type="match status" value="1"/>
</dbReference>
<dbReference type="PROSITE" id="PS51332">
    <property type="entry name" value="B12_BINDING"/>
    <property type="match status" value="1"/>
</dbReference>
<keyword evidence="2" id="KW-0489">Methyltransferase</keyword>
<feature type="domain" description="B12-binding" evidence="8">
    <location>
        <begin position="1"/>
        <end position="130"/>
    </location>
</feature>
<evidence type="ECO:0000259" key="9">
    <source>
        <dbReference type="PROSITE" id="PS51918"/>
    </source>
</evidence>
<dbReference type="InterPro" id="IPR029063">
    <property type="entry name" value="SAM-dependent_MTases_sf"/>
</dbReference>
<dbReference type="EMBL" id="PFFQ01000012">
    <property type="protein sequence ID" value="PIW18635.1"/>
    <property type="molecule type" value="Genomic_DNA"/>
</dbReference>
<dbReference type="Gene3D" id="3.40.50.280">
    <property type="entry name" value="Cobalamin-binding domain"/>
    <property type="match status" value="1"/>
</dbReference>
<dbReference type="PROSITE" id="PS51918">
    <property type="entry name" value="RADICAL_SAM"/>
    <property type="match status" value="1"/>
</dbReference>
<dbReference type="Proteomes" id="UP000231019">
    <property type="component" value="Unassembled WGS sequence"/>
</dbReference>
<dbReference type="InterPro" id="IPR058240">
    <property type="entry name" value="rSAM_sf"/>
</dbReference>
<dbReference type="SUPFAM" id="SSF52242">
    <property type="entry name" value="Cobalamin (vitamin B12)-binding domain"/>
    <property type="match status" value="1"/>
</dbReference>
<keyword evidence="3" id="KW-0808">Transferase</keyword>
<dbReference type="AlphaFoldDB" id="A0A2M7G958"/>
<evidence type="ECO:0000256" key="1">
    <source>
        <dbReference type="ARBA" id="ARBA00001966"/>
    </source>
</evidence>
<evidence type="ECO:0000313" key="11">
    <source>
        <dbReference type="Proteomes" id="UP000231019"/>
    </source>
</evidence>
<dbReference type="SFLD" id="SFLDS00029">
    <property type="entry name" value="Radical_SAM"/>
    <property type="match status" value="1"/>
</dbReference>
<keyword evidence="7" id="KW-0411">Iron-sulfur</keyword>
<comment type="cofactor">
    <cofactor evidence="1">
        <name>[4Fe-4S] cluster</name>
        <dbReference type="ChEBI" id="CHEBI:49883"/>
    </cofactor>
</comment>
<dbReference type="GO" id="GO:0031419">
    <property type="term" value="F:cobalamin binding"/>
    <property type="evidence" value="ECO:0007669"/>
    <property type="project" value="InterPro"/>
</dbReference>
<dbReference type="GO" id="GO:0051539">
    <property type="term" value="F:4 iron, 4 sulfur cluster binding"/>
    <property type="evidence" value="ECO:0007669"/>
    <property type="project" value="UniProtKB-KW"/>
</dbReference>
<name>A0A2M7G958_9BACT</name>
<dbReference type="PANTHER" id="PTHR43409:SF7">
    <property type="entry name" value="BLL1977 PROTEIN"/>
    <property type="match status" value="1"/>
</dbReference>
<dbReference type="GO" id="GO:0003824">
    <property type="term" value="F:catalytic activity"/>
    <property type="evidence" value="ECO:0007669"/>
    <property type="project" value="InterPro"/>
</dbReference>
<comment type="caution">
    <text evidence="10">The sequence shown here is derived from an EMBL/GenBank/DDBJ whole genome shotgun (WGS) entry which is preliminary data.</text>
</comment>
<reference evidence="10 11" key="1">
    <citation type="submission" date="2017-09" db="EMBL/GenBank/DDBJ databases">
        <title>Depth-based differentiation of microbial function through sediment-hosted aquifers and enrichment of novel symbionts in the deep terrestrial subsurface.</title>
        <authorList>
            <person name="Probst A.J."/>
            <person name="Ladd B."/>
            <person name="Jarett J.K."/>
            <person name="Geller-Mcgrath D.E."/>
            <person name="Sieber C.M."/>
            <person name="Emerson J.B."/>
            <person name="Anantharaman K."/>
            <person name="Thomas B.C."/>
            <person name="Malmstrom R."/>
            <person name="Stieglmeier M."/>
            <person name="Klingl A."/>
            <person name="Woyke T."/>
            <person name="Ryan C.M."/>
            <person name="Banfield J.F."/>
        </authorList>
    </citation>
    <scope>NUCLEOTIDE SEQUENCE [LARGE SCALE GENOMIC DNA]</scope>
    <source>
        <strain evidence="10">CG17_big_fil_post_rev_8_21_14_2_50_48_46</strain>
    </source>
</reference>
<proteinExistence type="predicted"/>
<dbReference type="InterPro" id="IPR034466">
    <property type="entry name" value="Methyltransferase_Class_B"/>
</dbReference>
<dbReference type="Pfam" id="PF02310">
    <property type="entry name" value="B12-binding"/>
    <property type="match status" value="1"/>
</dbReference>
<protein>
    <submittedName>
        <fullName evidence="10">Uncharacterized protein</fullName>
    </submittedName>
</protein>
<evidence type="ECO:0000256" key="7">
    <source>
        <dbReference type="ARBA" id="ARBA00023014"/>
    </source>
</evidence>
<dbReference type="SFLD" id="SFLDG01082">
    <property type="entry name" value="B12-binding_domain_containing"/>
    <property type="match status" value="1"/>
</dbReference>
<dbReference type="InterPro" id="IPR007197">
    <property type="entry name" value="rSAM"/>
</dbReference>
<dbReference type="GO" id="GO:0046872">
    <property type="term" value="F:metal ion binding"/>
    <property type="evidence" value="ECO:0007669"/>
    <property type="project" value="UniProtKB-KW"/>
</dbReference>
<evidence type="ECO:0000256" key="2">
    <source>
        <dbReference type="ARBA" id="ARBA00022603"/>
    </source>
</evidence>
<evidence type="ECO:0000313" key="10">
    <source>
        <dbReference type="EMBL" id="PIW18635.1"/>
    </source>
</evidence>
<evidence type="ECO:0000256" key="4">
    <source>
        <dbReference type="ARBA" id="ARBA00022691"/>
    </source>
</evidence>
<dbReference type="Pfam" id="PF04055">
    <property type="entry name" value="Radical_SAM"/>
    <property type="match status" value="1"/>
</dbReference>
<dbReference type="InterPro" id="IPR036724">
    <property type="entry name" value="Cobalamin-bd_sf"/>
</dbReference>